<dbReference type="AlphaFoldDB" id="A0A844XWV3"/>
<evidence type="ECO:0000256" key="1">
    <source>
        <dbReference type="ARBA" id="ARBA00004651"/>
    </source>
</evidence>
<evidence type="ECO:0000256" key="2">
    <source>
        <dbReference type="ARBA" id="ARBA00022475"/>
    </source>
</evidence>
<evidence type="ECO:0000256" key="3">
    <source>
        <dbReference type="ARBA" id="ARBA00022676"/>
    </source>
</evidence>
<keyword evidence="3" id="KW-0328">Glycosyltransferase</keyword>
<feature type="transmembrane region" description="Helical" evidence="8">
    <location>
        <begin position="123"/>
        <end position="140"/>
    </location>
</feature>
<sequence>MDARTGFETVADAYQATEDRQQWLRSSHVPLACLVLLLSLHFSLALTRTINWDEFHFLSRVHDFARGELSLPLQTLHVRLFHWLTNLDLLGVDQILRARLVMFACLLGTTGAIYLTARRFAEAPAAWLCALAYLACGYVLQHGTSFRFDPIVAFLNMSALAILARSSLRWFWLLGTALLLAMAALVSIKMVLYLPAFAGIAWLRWADRGYSASPALRIAGALLLTVLFAGVLFVLHRSGLAEPEPAERIVSRAGGAMFGISPFIHFTTRGALFALPTFALILFSISALSRQFHRERAEVLALAGLMLPIVALVFYRNLFPYFHAFILPPVCVATVAAIKLASERYGAAPIAVIFALWGCLIWQGEEQYYVDRQRQLQAAVNTMFPEPVHYFDFPGFLPDHKKANFFMSSWGVFDYRRGVFPSFEEVMDLKPVPLVAALEPQWNPTMSGTLYDNSATNSMLKDDVAAIRDTYRPVWGPFWVAGVELEHGEARQWRVRVPGLYTVQGDMTVNGMVYSDGDTLTLDRGVADLVNRDKDSVGLLFGDNLKLPDEPPPPRPYWTDF</sequence>
<keyword evidence="10" id="KW-1185">Reference proteome</keyword>
<evidence type="ECO:0000256" key="8">
    <source>
        <dbReference type="SAM" id="Phobius"/>
    </source>
</evidence>
<keyword evidence="2" id="KW-1003">Cell membrane</keyword>
<proteinExistence type="predicted"/>
<feature type="transmembrane region" description="Helical" evidence="8">
    <location>
        <begin position="100"/>
        <end position="117"/>
    </location>
</feature>
<evidence type="ECO:0000256" key="7">
    <source>
        <dbReference type="ARBA" id="ARBA00023136"/>
    </source>
</evidence>
<keyword evidence="4" id="KW-0808">Transferase</keyword>
<comment type="caution">
    <text evidence="9">The sequence shown here is derived from an EMBL/GenBank/DDBJ whole genome shotgun (WGS) entry which is preliminary data.</text>
</comment>
<keyword evidence="7 8" id="KW-0472">Membrane</keyword>
<dbReference type="PANTHER" id="PTHR33908">
    <property type="entry name" value="MANNOSYLTRANSFERASE YKCB-RELATED"/>
    <property type="match status" value="1"/>
</dbReference>
<evidence type="ECO:0000313" key="9">
    <source>
        <dbReference type="EMBL" id="MXO49418.1"/>
    </source>
</evidence>
<feature type="transmembrane region" description="Helical" evidence="8">
    <location>
        <begin position="178"/>
        <end position="203"/>
    </location>
</feature>
<organism evidence="9 10">
    <name type="scientific">Qipengyuania vulgaris</name>
    <dbReference type="NCBI Taxonomy" id="291985"/>
    <lineage>
        <taxon>Bacteria</taxon>
        <taxon>Pseudomonadati</taxon>
        <taxon>Pseudomonadota</taxon>
        <taxon>Alphaproteobacteria</taxon>
        <taxon>Sphingomonadales</taxon>
        <taxon>Erythrobacteraceae</taxon>
        <taxon>Qipengyuania</taxon>
    </lineage>
</organism>
<accession>A0A844XWV3</accession>
<dbReference type="Proteomes" id="UP000448199">
    <property type="component" value="Unassembled WGS sequence"/>
</dbReference>
<dbReference type="GO" id="GO:0009103">
    <property type="term" value="P:lipopolysaccharide biosynthetic process"/>
    <property type="evidence" value="ECO:0007669"/>
    <property type="project" value="UniProtKB-ARBA"/>
</dbReference>
<evidence type="ECO:0000256" key="6">
    <source>
        <dbReference type="ARBA" id="ARBA00022989"/>
    </source>
</evidence>
<keyword evidence="6 8" id="KW-1133">Transmembrane helix</keyword>
<evidence type="ECO:0008006" key="11">
    <source>
        <dbReference type="Google" id="ProtNLM"/>
    </source>
</evidence>
<feature type="transmembrane region" description="Helical" evidence="8">
    <location>
        <begin position="321"/>
        <end position="338"/>
    </location>
</feature>
<dbReference type="EMBL" id="WTYC01000011">
    <property type="protein sequence ID" value="MXO49418.1"/>
    <property type="molecule type" value="Genomic_DNA"/>
</dbReference>
<feature type="transmembrane region" description="Helical" evidence="8">
    <location>
        <begin position="29"/>
        <end position="50"/>
    </location>
</feature>
<feature type="transmembrane region" description="Helical" evidence="8">
    <location>
        <begin position="263"/>
        <end position="285"/>
    </location>
</feature>
<keyword evidence="5 8" id="KW-0812">Transmembrane</keyword>
<dbReference type="PANTHER" id="PTHR33908:SF11">
    <property type="entry name" value="MEMBRANE PROTEIN"/>
    <property type="match status" value="1"/>
</dbReference>
<dbReference type="RefSeq" id="WP_160728944.1">
    <property type="nucleotide sequence ID" value="NZ_WTYC01000011.1"/>
</dbReference>
<reference evidence="9 10" key="1">
    <citation type="submission" date="2019-12" db="EMBL/GenBank/DDBJ databases">
        <title>Genomic-based taxomic classification of the family Erythrobacteraceae.</title>
        <authorList>
            <person name="Xu L."/>
        </authorList>
    </citation>
    <scope>NUCLEOTIDE SEQUENCE [LARGE SCALE GENOMIC DNA]</scope>
    <source>
        <strain evidence="9 10">DSM 17792</strain>
    </source>
</reference>
<feature type="transmembrane region" description="Helical" evidence="8">
    <location>
        <begin position="345"/>
        <end position="364"/>
    </location>
</feature>
<dbReference type="GO" id="GO:0016763">
    <property type="term" value="F:pentosyltransferase activity"/>
    <property type="evidence" value="ECO:0007669"/>
    <property type="project" value="TreeGrafter"/>
</dbReference>
<evidence type="ECO:0000313" key="10">
    <source>
        <dbReference type="Proteomes" id="UP000448199"/>
    </source>
</evidence>
<gene>
    <name evidence="9" type="ORF">GRI69_14270</name>
</gene>
<dbReference type="InterPro" id="IPR050297">
    <property type="entry name" value="LipidA_mod_glycosyltrf_83"/>
</dbReference>
<evidence type="ECO:0000256" key="4">
    <source>
        <dbReference type="ARBA" id="ARBA00022679"/>
    </source>
</evidence>
<dbReference type="OrthoDB" id="7714635at2"/>
<feature type="transmembrane region" description="Helical" evidence="8">
    <location>
        <begin position="215"/>
        <end position="235"/>
    </location>
</feature>
<comment type="subcellular location">
    <subcellularLocation>
        <location evidence="1">Cell membrane</location>
        <topology evidence="1">Multi-pass membrane protein</topology>
    </subcellularLocation>
</comment>
<evidence type="ECO:0000256" key="5">
    <source>
        <dbReference type="ARBA" id="ARBA00022692"/>
    </source>
</evidence>
<name>A0A844XWV3_9SPHN</name>
<protein>
    <recommendedName>
        <fullName evidence="11">Glycosyltransferase RgtA/B/C/D-like domain-containing protein</fullName>
    </recommendedName>
</protein>
<feature type="transmembrane region" description="Helical" evidence="8">
    <location>
        <begin position="297"/>
        <end position="315"/>
    </location>
</feature>
<dbReference type="GO" id="GO:0005886">
    <property type="term" value="C:plasma membrane"/>
    <property type="evidence" value="ECO:0007669"/>
    <property type="project" value="UniProtKB-SubCell"/>
</dbReference>